<dbReference type="InterPro" id="IPR036249">
    <property type="entry name" value="Thioredoxin-like_sf"/>
</dbReference>
<evidence type="ECO:0000256" key="1">
    <source>
        <dbReference type="ARBA" id="ARBA00022723"/>
    </source>
</evidence>
<gene>
    <name evidence="4" type="ORF">MC7420_3427</name>
</gene>
<reference evidence="4 5" key="1">
    <citation type="submission" date="2008-07" db="EMBL/GenBank/DDBJ databases">
        <authorList>
            <person name="Tandeau de Marsac N."/>
            <person name="Ferriera S."/>
            <person name="Johnson J."/>
            <person name="Kravitz S."/>
            <person name="Beeson K."/>
            <person name="Sutton G."/>
            <person name="Rogers Y.-H."/>
            <person name="Friedman R."/>
            <person name="Frazier M."/>
            <person name="Venter J.C."/>
        </authorList>
    </citation>
    <scope>NUCLEOTIDE SEQUENCE [LARGE SCALE GENOMIC DNA]</scope>
    <source>
        <strain evidence="4 5">PCC 7420</strain>
    </source>
</reference>
<dbReference type="Gene3D" id="3.40.30.10">
    <property type="entry name" value="Glutaredoxin"/>
    <property type="match status" value="1"/>
</dbReference>
<protein>
    <recommendedName>
        <fullName evidence="6">(2Fe-2S) ferredoxin domain-containing protein</fullName>
    </recommendedName>
</protein>
<keyword evidence="1" id="KW-0479">Metal-binding</keyword>
<proteinExistence type="predicted"/>
<dbReference type="GO" id="GO:0046872">
    <property type="term" value="F:metal ion binding"/>
    <property type="evidence" value="ECO:0007669"/>
    <property type="project" value="UniProtKB-KW"/>
</dbReference>
<dbReference type="AlphaFoldDB" id="B4W3G4"/>
<dbReference type="HOGENOM" id="CLU_097183_0_0_3"/>
<dbReference type="STRING" id="118168.MC7420_3427"/>
<dbReference type="SUPFAM" id="SSF52833">
    <property type="entry name" value="Thioredoxin-like"/>
    <property type="match status" value="1"/>
</dbReference>
<keyword evidence="5" id="KW-1185">Reference proteome</keyword>
<dbReference type="CDD" id="cd02980">
    <property type="entry name" value="TRX_Fd_family"/>
    <property type="match status" value="1"/>
</dbReference>
<dbReference type="Proteomes" id="UP000003835">
    <property type="component" value="Unassembled WGS sequence"/>
</dbReference>
<accession>B4W3G4</accession>
<organism evidence="4 5">
    <name type="scientific">Coleofasciculus chthonoplastes PCC 7420</name>
    <dbReference type="NCBI Taxonomy" id="118168"/>
    <lineage>
        <taxon>Bacteria</taxon>
        <taxon>Bacillati</taxon>
        <taxon>Cyanobacteriota</taxon>
        <taxon>Cyanophyceae</taxon>
        <taxon>Coleofasciculales</taxon>
        <taxon>Coleofasciculaceae</taxon>
        <taxon>Coleofasciculus</taxon>
    </lineage>
</organism>
<evidence type="ECO:0008006" key="6">
    <source>
        <dbReference type="Google" id="ProtNLM"/>
    </source>
</evidence>
<dbReference type="PANTHER" id="PTHR43578">
    <property type="entry name" value="NADH-QUINONE OXIDOREDUCTASE SUBUNIT F"/>
    <property type="match status" value="1"/>
</dbReference>
<evidence type="ECO:0000256" key="2">
    <source>
        <dbReference type="ARBA" id="ARBA00023004"/>
    </source>
</evidence>
<dbReference type="RefSeq" id="WP_006105843.1">
    <property type="nucleotide sequence ID" value="NZ_DS989874.1"/>
</dbReference>
<dbReference type="eggNOG" id="COG3411">
    <property type="taxonomic scope" value="Bacteria"/>
</dbReference>
<dbReference type="Pfam" id="PF01257">
    <property type="entry name" value="2Fe-2S_thioredx"/>
    <property type="match status" value="1"/>
</dbReference>
<keyword evidence="2" id="KW-0408">Iron</keyword>
<dbReference type="GO" id="GO:0051536">
    <property type="term" value="F:iron-sulfur cluster binding"/>
    <property type="evidence" value="ECO:0007669"/>
    <property type="project" value="UniProtKB-KW"/>
</dbReference>
<evidence type="ECO:0000313" key="4">
    <source>
        <dbReference type="EMBL" id="EDX71312.1"/>
    </source>
</evidence>
<dbReference type="EMBL" id="DS989874">
    <property type="protein sequence ID" value="EDX71312.1"/>
    <property type="molecule type" value="Genomic_DNA"/>
</dbReference>
<name>B4W3G4_9CYAN</name>
<sequence>MGKSYKKKQVSPFKLEGQFVKFLGKAGKKPKLLWVNTEAGERYIKLAKPLRESLPEILKPGDPIEVYGKQKYKPKRGELKLKAERVTLKTPSASQQYEKLLQPSPQKTKASVMVCKKSSCRKRGAAKVHQVMNNTLRDRNLDDQVAIKDTGCMKQCKKGPCMVVMPDKARYNKVAPEDVPTLVDKHFGSKLKPEANVSQRSTVRCGG</sequence>
<dbReference type="PANTHER" id="PTHR43578:SF3">
    <property type="entry name" value="NADH-QUINONE OXIDOREDUCTASE SUBUNIT F"/>
    <property type="match status" value="1"/>
</dbReference>
<dbReference type="OrthoDB" id="465045at2"/>
<keyword evidence="3" id="KW-0411">Iron-sulfur</keyword>
<evidence type="ECO:0000313" key="5">
    <source>
        <dbReference type="Proteomes" id="UP000003835"/>
    </source>
</evidence>
<evidence type="ECO:0000256" key="3">
    <source>
        <dbReference type="ARBA" id="ARBA00023014"/>
    </source>
</evidence>